<feature type="region of interest" description="Disordered" evidence="1">
    <location>
        <begin position="156"/>
        <end position="182"/>
    </location>
</feature>
<dbReference type="Proteomes" id="UP001275084">
    <property type="component" value="Unassembled WGS sequence"/>
</dbReference>
<evidence type="ECO:0000256" key="1">
    <source>
        <dbReference type="SAM" id="MobiDB-lite"/>
    </source>
</evidence>
<protein>
    <submittedName>
        <fullName evidence="2">Uncharacterized protein</fullName>
    </submittedName>
</protein>
<dbReference type="AlphaFoldDB" id="A0AAJ0ML45"/>
<evidence type="ECO:0000313" key="3">
    <source>
        <dbReference type="Proteomes" id="UP001275084"/>
    </source>
</evidence>
<organism evidence="2 3">
    <name type="scientific">Lasiosphaeria hispida</name>
    <dbReference type="NCBI Taxonomy" id="260671"/>
    <lineage>
        <taxon>Eukaryota</taxon>
        <taxon>Fungi</taxon>
        <taxon>Dikarya</taxon>
        <taxon>Ascomycota</taxon>
        <taxon>Pezizomycotina</taxon>
        <taxon>Sordariomycetes</taxon>
        <taxon>Sordariomycetidae</taxon>
        <taxon>Sordariales</taxon>
        <taxon>Lasiosphaeriaceae</taxon>
        <taxon>Lasiosphaeria</taxon>
    </lineage>
</organism>
<dbReference type="EMBL" id="JAUIQD010000001">
    <property type="protein sequence ID" value="KAK3364470.1"/>
    <property type="molecule type" value="Genomic_DNA"/>
</dbReference>
<reference evidence="2" key="1">
    <citation type="journal article" date="2023" name="Mol. Phylogenet. Evol.">
        <title>Genome-scale phylogeny and comparative genomics of the fungal order Sordariales.</title>
        <authorList>
            <person name="Hensen N."/>
            <person name="Bonometti L."/>
            <person name="Westerberg I."/>
            <person name="Brannstrom I.O."/>
            <person name="Guillou S."/>
            <person name="Cros-Aarteil S."/>
            <person name="Calhoun S."/>
            <person name="Haridas S."/>
            <person name="Kuo A."/>
            <person name="Mondo S."/>
            <person name="Pangilinan J."/>
            <person name="Riley R."/>
            <person name="LaButti K."/>
            <person name="Andreopoulos B."/>
            <person name="Lipzen A."/>
            <person name="Chen C."/>
            <person name="Yan M."/>
            <person name="Daum C."/>
            <person name="Ng V."/>
            <person name="Clum A."/>
            <person name="Steindorff A."/>
            <person name="Ohm R.A."/>
            <person name="Martin F."/>
            <person name="Silar P."/>
            <person name="Natvig D.O."/>
            <person name="Lalanne C."/>
            <person name="Gautier V."/>
            <person name="Ament-Velasquez S.L."/>
            <person name="Kruys A."/>
            <person name="Hutchinson M.I."/>
            <person name="Powell A.J."/>
            <person name="Barry K."/>
            <person name="Miller A.N."/>
            <person name="Grigoriev I.V."/>
            <person name="Debuchy R."/>
            <person name="Gladieux P."/>
            <person name="Hiltunen Thoren M."/>
            <person name="Johannesson H."/>
        </authorList>
    </citation>
    <scope>NUCLEOTIDE SEQUENCE</scope>
    <source>
        <strain evidence="2">CBS 955.72</strain>
    </source>
</reference>
<evidence type="ECO:0000313" key="2">
    <source>
        <dbReference type="EMBL" id="KAK3364470.1"/>
    </source>
</evidence>
<comment type="caution">
    <text evidence="2">The sequence shown here is derived from an EMBL/GenBank/DDBJ whole genome shotgun (WGS) entry which is preliminary data.</text>
</comment>
<keyword evidence="3" id="KW-1185">Reference proteome</keyword>
<sequence>MACRTPDRVSGVEYQIEYRWFRDALQAGTSEPCRQLAFERDQKLPTRIDLPLAVTLRHHSCFANTYYRGVFPKFYKGSREYEVNKFFERDGKDEQFSLGVQQRLMVSERFIRYMAENGLTPSRRCRERQEPSEPPISDLGDTTEYCFSRRCLSSWSCSRSSSDTLSRSPSSFSSSPSHNSSSSSASSISSLISVIFFCAFVADSSILSVSPPPLLSLDREALCDIIFRRSELTLATRPFCVSSSPFNFSIDSWFLFDRLLLVRRYHLDLDVDLRDLFQSVFEGCHCDEVVSSELGTVSSILNRTS</sequence>
<gene>
    <name evidence="2" type="ORF">B0T25DRAFT_66552</name>
</gene>
<name>A0AAJ0ML45_9PEZI</name>
<reference evidence="2" key="2">
    <citation type="submission" date="2023-06" db="EMBL/GenBank/DDBJ databases">
        <authorList>
            <consortium name="Lawrence Berkeley National Laboratory"/>
            <person name="Haridas S."/>
            <person name="Hensen N."/>
            <person name="Bonometti L."/>
            <person name="Westerberg I."/>
            <person name="Brannstrom I.O."/>
            <person name="Guillou S."/>
            <person name="Cros-Aarteil S."/>
            <person name="Calhoun S."/>
            <person name="Kuo A."/>
            <person name="Mondo S."/>
            <person name="Pangilinan J."/>
            <person name="Riley R."/>
            <person name="Labutti K."/>
            <person name="Andreopoulos B."/>
            <person name="Lipzen A."/>
            <person name="Chen C."/>
            <person name="Yanf M."/>
            <person name="Daum C."/>
            <person name="Ng V."/>
            <person name="Clum A."/>
            <person name="Steindorff A."/>
            <person name="Ohm R."/>
            <person name="Martin F."/>
            <person name="Silar P."/>
            <person name="Natvig D."/>
            <person name="Lalanne C."/>
            <person name="Gautier V."/>
            <person name="Ament-Velasquez S.L."/>
            <person name="Kruys A."/>
            <person name="Hutchinson M.I."/>
            <person name="Powell A.J."/>
            <person name="Barry K."/>
            <person name="Miller A.N."/>
            <person name="Grigoriev I.V."/>
            <person name="Debuchy R."/>
            <person name="Gladieux P."/>
            <person name="Thoren M.H."/>
            <person name="Johannesson H."/>
        </authorList>
    </citation>
    <scope>NUCLEOTIDE SEQUENCE</scope>
    <source>
        <strain evidence="2">CBS 955.72</strain>
    </source>
</reference>
<accession>A0AAJ0ML45</accession>
<proteinExistence type="predicted"/>